<reference evidence="3 4" key="1">
    <citation type="submission" date="2018-08" db="EMBL/GenBank/DDBJ databases">
        <title>A genome reference for cultivated species of the human gut microbiota.</title>
        <authorList>
            <person name="Zou Y."/>
            <person name="Xue W."/>
            <person name="Luo G."/>
        </authorList>
    </citation>
    <scope>NUCLEOTIDE SEQUENCE [LARGE SCALE GENOMIC DNA]</scope>
    <source>
        <strain evidence="3 4">OM05-15BH</strain>
    </source>
</reference>
<accession>A0A3E5B000</accession>
<dbReference type="InterPro" id="IPR052173">
    <property type="entry name" value="Beta-lactam_resp_regulator"/>
</dbReference>
<feature type="domain" description="Peptidase M56" evidence="2">
    <location>
        <begin position="179"/>
        <end position="287"/>
    </location>
</feature>
<comment type="caution">
    <text evidence="3">The sequence shown here is derived from an EMBL/GenBank/DDBJ whole genome shotgun (WGS) entry which is preliminary data.</text>
</comment>
<gene>
    <name evidence="3" type="ORF">DXB65_22205</name>
</gene>
<keyword evidence="1" id="KW-0472">Membrane</keyword>
<keyword evidence="1" id="KW-1133">Transmembrane helix</keyword>
<dbReference type="CDD" id="cd07341">
    <property type="entry name" value="M56_BlaR1_MecR1_like"/>
    <property type="match status" value="1"/>
</dbReference>
<dbReference type="PANTHER" id="PTHR34978:SF3">
    <property type="entry name" value="SLR0241 PROTEIN"/>
    <property type="match status" value="1"/>
</dbReference>
<feature type="transmembrane region" description="Helical" evidence="1">
    <location>
        <begin position="6"/>
        <end position="25"/>
    </location>
</feature>
<evidence type="ECO:0000313" key="3">
    <source>
        <dbReference type="EMBL" id="RGN30899.1"/>
    </source>
</evidence>
<keyword evidence="1" id="KW-0812">Transmembrane</keyword>
<dbReference type="RefSeq" id="WP_117725602.1">
    <property type="nucleotide sequence ID" value="NZ_QSUL01000024.1"/>
</dbReference>
<name>A0A3E5B000_9BACE</name>
<dbReference type="Proteomes" id="UP000260983">
    <property type="component" value="Unassembled WGS sequence"/>
</dbReference>
<proteinExistence type="predicted"/>
<dbReference type="Pfam" id="PF05569">
    <property type="entry name" value="Peptidase_M56"/>
    <property type="match status" value="1"/>
</dbReference>
<dbReference type="AlphaFoldDB" id="A0A3E5B000"/>
<organism evidence="3 4">
    <name type="scientific">Bacteroides oleiciplenus</name>
    <dbReference type="NCBI Taxonomy" id="626931"/>
    <lineage>
        <taxon>Bacteria</taxon>
        <taxon>Pseudomonadati</taxon>
        <taxon>Bacteroidota</taxon>
        <taxon>Bacteroidia</taxon>
        <taxon>Bacteroidales</taxon>
        <taxon>Bacteroidaceae</taxon>
        <taxon>Bacteroides</taxon>
    </lineage>
</organism>
<feature type="transmembrane region" description="Helical" evidence="1">
    <location>
        <begin position="296"/>
        <end position="315"/>
    </location>
</feature>
<protein>
    <recommendedName>
        <fullName evidence="2">Peptidase M56 domain-containing protein</fullName>
    </recommendedName>
</protein>
<feature type="transmembrane region" description="Helical" evidence="1">
    <location>
        <begin position="37"/>
        <end position="54"/>
    </location>
</feature>
<dbReference type="PANTHER" id="PTHR34978">
    <property type="entry name" value="POSSIBLE SENSOR-TRANSDUCER PROTEIN BLAR"/>
    <property type="match status" value="1"/>
</dbReference>
<evidence type="ECO:0000259" key="2">
    <source>
        <dbReference type="Pfam" id="PF05569"/>
    </source>
</evidence>
<evidence type="ECO:0000313" key="4">
    <source>
        <dbReference type="Proteomes" id="UP000260983"/>
    </source>
</evidence>
<dbReference type="InterPro" id="IPR008756">
    <property type="entry name" value="Peptidase_M56"/>
</dbReference>
<feature type="transmembrane region" description="Helical" evidence="1">
    <location>
        <begin position="118"/>
        <end position="142"/>
    </location>
</feature>
<evidence type="ECO:0000256" key="1">
    <source>
        <dbReference type="SAM" id="Phobius"/>
    </source>
</evidence>
<dbReference type="EMBL" id="QSUL01000024">
    <property type="protein sequence ID" value="RGN30899.1"/>
    <property type="molecule type" value="Genomic_DNA"/>
</dbReference>
<sequence>MGTILFHIFESTLCLTILYFLFRLFFRKDTLFRTNRLLLLIGTVACTLLPLMQIDVSQYTPLQLPVTAVRNLLTEKEAGVVDKGEEVSKEYPFEGTGAFFVDEEENSIKESRGSVMSAIPVTLLLGGCYLLGAFVVFSFLLLSTIHMYRLIHRFPAHEYGEYRLVICPEKIVSFSWGKTIVLSQEDYERNPEEILLHEQMHLQHRHTLDLLWMECLVILHWFNPAAWLLMRELREVHEYEADNSVINHGIDATQYQLLLVKKSVGTRLYSMACGFNHSKLKNRITMMLKRRTNNWARLKLLLFVPAAAGTLYAFARPEVKKTVEQAIAPVSVKQDPVQNSELEQLETFFKEKNDAFFEARSAGSGEKVVKLDDKSLMLLPRFFVNMNNKMMLNDELIKEYDVSALSSRFTNYLREGYKDNKKDYRDLVVRLSVWYDRGSSSDAITSYLRTIKDSYLQVRGEISGQLGGVAEARLDSIFPILVHFEKPKTYSPKGKTATDISLPIQISLFFGGSAGPVLKNPSLREVEQRLKEYKATTGADHLAVSLKLDKDVAMGVVEDVKEVIRNTLYGK</sequence>